<dbReference type="EMBL" id="CP014672">
    <property type="protein sequence ID" value="ANW98722.1"/>
    <property type="molecule type" value="Genomic_DNA"/>
</dbReference>
<proteinExistence type="predicted"/>
<gene>
    <name evidence="1" type="ORF">CSTERTH_06605</name>
</gene>
<dbReference type="AlphaFoldDB" id="A0A1B1YD82"/>
<dbReference type="OrthoDB" id="48873at2"/>
<reference evidence="1 2" key="1">
    <citation type="submission" date="2016-02" db="EMBL/GenBank/DDBJ databases">
        <title>Comparison of Clostridium stercorarium subspecies using comparative genomics and transcriptomics.</title>
        <authorList>
            <person name="Schellenberg J."/>
            <person name="Thallinger G."/>
            <person name="Levin D.B."/>
            <person name="Zhang X."/>
            <person name="Alvare G."/>
            <person name="Fristensky B."/>
            <person name="Sparling R."/>
        </authorList>
    </citation>
    <scope>NUCLEOTIDE SEQUENCE [LARGE SCALE GENOMIC DNA]</scope>
    <source>
        <strain evidence="1 2">DSM 2910</strain>
    </source>
</reference>
<dbReference type="RefSeq" id="WP_065821320.1">
    <property type="nucleotide sequence ID" value="NZ_CP014672.1"/>
</dbReference>
<protein>
    <submittedName>
        <fullName evidence="1">Uncharacterized protein</fullName>
    </submittedName>
</protein>
<dbReference type="Proteomes" id="UP000092971">
    <property type="component" value="Chromosome"/>
</dbReference>
<accession>A0A1B1YD82</accession>
<sequence>MTYLDRIKLELQDISFNDEELTVLAQENGITNPALDYDPTSNTAKRAIYSTVLSVLEAIANNPNLMKNYKNEDISIMDFAESIQNRISQLERKIRLLPSDDVSDNIADGASWTYIFRE</sequence>
<name>A0A1B1YD82_THEST</name>
<organism evidence="1 2">
    <name type="scientific">Thermoclostridium stercorarium subsp. thermolacticum DSM 2910</name>
    <dbReference type="NCBI Taxonomy" id="1121336"/>
    <lineage>
        <taxon>Bacteria</taxon>
        <taxon>Bacillati</taxon>
        <taxon>Bacillota</taxon>
        <taxon>Clostridia</taxon>
        <taxon>Eubacteriales</taxon>
        <taxon>Oscillospiraceae</taxon>
        <taxon>Thermoclostridium</taxon>
    </lineage>
</organism>
<evidence type="ECO:0000313" key="1">
    <source>
        <dbReference type="EMBL" id="ANW98722.1"/>
    </source>
</evidence>
<evidence type="ECO:0000313" key="2">
    <source>
        <dbReference type="Proteomes" id="UP000092971"/>
    </source>
</evidence>